<keyword evidence="1" id="KW-0812">Transmembrane</keyword>
<keyword evidence="1" id="KW-0472">Membrane</keyword>
<evidence type="ECO:0000256" key="1">
    <source>
        <dbReference type="SAM" id="Phobius"/>
    </source>
</evidence>
<comment type="caution">
    <text evidence="2">The sequence shown here is derived from an EMBL/GenBank/DDBJ whole genome shotgun (WGS) entry which is preliminary data.</text>
</comment>
<accession>A0A9N9IL01</accession>
<keyword evidence="3" id="KW-1185">Reference proteome</keyword>
<dbReference type="Proteomes" id="UP000789759">
    <property type="component" value="Unassembled WGS sequence"/>
</dbReference>
<feature type="transmembrane region" description="Helical" evidence="1">
    <location>
        <begin position="62"/>
        <end position="86"/>
    </location>
</feature>
<reference evidence="2" key="1">
    <citation type="submission" date="2021-06" db="EMBL/GenBank/DDBJ databases">
        <authorList>
            <person name="Kallberg Y."/>
            <person name="Tangrot J."/>
            <person name="Rosling A."/>
        </authorList>
    </citation>
    <scope>NUCLEOTIDE SEQUENCE</scope>
    <source>
        <strain evidence="2">FL966</strain>
    </source>
</reference>
<gene>
    <name evidence="2" type="ORF">CPELLU_LOCUS13950</name>
</gene>
<proteinExistence type="predicted"/>
<organism evidence="2 3">
    <name type="scientific">Cetraspora pellucida</name>
    <dbReference type="NCBI Taxonomy" id="1433469"/>
    <lineage>
        <taxon>Eukaryota</taxon>
        <taxon>Fungi</taxon>
        <taxon>Fungi incertae sedis</taxon>
        <taxon>Mucoromycota</taxon>
        <taxon>Glomeromycotina</taxon>
        <taxon>Glomeromycetes</taxon>
        <taxon>Diversisporales</taxon>
        <taxon>Gigasporaceae</taxon>
        <taxon>Cetraspora</taxon>
    </lineage>
</organism>
<evidence type="ECO:0000313" key="3">
    <source>
        <dbReference type="Proteomes" id="UP000789759"/>
    </source>
</evidence>
<name>A0A9N9IL01_9GLOM</name>
<keyword evidence="1" id="KW-1133">Transmembrane helix</keyword>
<dbReference type="AlphaFoldDB" id="A0A9N9IL01"/>
<feature type="transmembrane region" description="Helical" evidence="1">
    <location>
        <begin position="36"/>
        <end position="55"/>
    </location>
</feature>
<evidence type="ECO:0000313" key="2">
    <source>
        <dbReference type="EMBL" id="CAG8738463.1"/>
    </source>
</evidence>
<dbReference type="EMBL" id="CAJVQA010015645">
    <property type="protein sequence ID" value="CAG8738463.1"/>
    <property type="molecule type" value="Genomic_DNA"/>
</dbReference>
<sequence length="118" mass="12676">MDINVKKREAQMALITLKSQYNRALELMERVWKLDLYTTCLCILCIVIGCTLLFLKKNVVNLNSIVSLGVSSAGFLVSGGSAIAAFKSLLTSSSESDSGIENADKGPNFDLAESAALI</sequence>
<feature type="non-terminal residue" evidence="2">
    <location>
        <position position="118"/>
    </location>
</feature>
<protein>
    <submittedName>
        <fullName evidence="2">22621_t:CDS:1</fullName>
    </submittedName>
</protein>